<dbReference type="AlphaFoldDB" id="A0A5K1K658"/>
<feature type="transmembrane region" description="Helical" evidence="1">
    <location>
        <begin position="24"/>
        <end position="46"/>
    </location>
</feature>
<accession>A0A5K1K658</accession>
<reference evidence="2" key="1">
    <citation type="submission" date="2019-10" db="EMBL/GenBank/DDBJ databases">
        <authorList>
            <person name="Nor Muhammad N."/>
        </authorList>
    </citation>
    <scope>NUCLEOTIDE SEQUENCE</scope>
</reference>
<keyword evidence="2" id="KW-0560">Oxidoreductase</keyword>
<keyword evidence="1" id="KW-1133">Transmembrane helix</keyword>
<evidence type="ECO:0000256" key="1">
    <source>
        <dbReference type="SAM" id="Phobius"/>
    </source>
</evidence>
<feature type="transmembrane region" description="Helical" evidence="1">
    <location>
        <begin position="137"/>
        <end position="159"/>
    </location>
</feature>
<dbReference type="GO" id="GO:0004497">
    <property type="term" value="F:monooxygenase activity"/>
    <property type="evidence" value="ECO:0007669"/>
    <property type="project" value="UniProtKB-KW"/>
</dbReference>
<proteinExistence type="predicted"/>
<protein>
    <submittedName>
        <fullName evidence="2">Cytochrome P450 monooxygenase BOT1 (Calcineurin-dependent protein 5))</fullName>
        <ecNumber evidence="2">1.-.-.-</ecNumber>
    </submittedName>
</protein>
<sequence>MPTFMLRDSNGPSEATQDHTEVRIFVAFQAIGGIGLLAVLLTVVLAPKVYRHFTWLNFCITWLIYCISYLLLAFTGAQTSAVPPSYPLCLTQASLIYAAPVLVAMSTFALVLQLWFTLSKALAPPKTKQRDCLRDGFLLISPYVAWLAEVVAILVVGTMHPKDVERSSHFVYCTISTGRPGNITAGIVAGILLVMVGFDVYIGAVLYKNWRALHKSDHPFQIPLSLLIRVALFSLVCVIGIGCAFVFLAGLSAYAGNVIIGLSELHLHHLLLPPSPALLAKLLSVDR</sequence>
<dbReference type="EMBL" id="LR729706">
    <property type="protein sequence ID" value="VWP01836.1"/>
    <property type="molecule type" value="Genomic_DNA"/>
</dbReference>
<keyword evidence="1" id="KW-0812">Transmembrane</keyword>
<gene>
    <name evidence="2" type="primary">Q6WP49</name>
</gene>
<organism evidence="2">
    <name type="scientific">Ganoderma boninense</name>
    <dbReference type="NCBI Taxonomy" id="34458"/>
    <lineage>
        <taxon>Eukaryota</taxon>
        <taxon>Fungi</taxon>
        <taxon>Dikarya</taxon>
        <taxon>Basidiomycota</taxon>
        <taxon>Agaricomycotina</taxon>
        <taxon>Agaricomycetes</taxon>
        <taxon>Polyporales</taxon>
        <taxon>Polyporaceae</taxon>
        <taxon>Ganoderma</taxon>
    </lineage>
</organism>
<keyword evidence="1" id="KW-0472">Membrane</keyword>
<keyword evidence="2" id="KW-0503">Monooxygenase</keyword>
<feature type="transmembrane region" description="Helical" evidence="1">
    <location>
        <begin position="183"/>
        <end position="206"/>
    </location>
</feature>
<evidence type="ECO:0000313" key="2">
    <source>
        <dbReference type="EMBL" id="VWP01836.1"/>
    </source>
</evidence>
<dbReference type="EC" id="1.-.-.-" evidence="2"/>
<feature type="transmembrane region" description="Helical" evidence="1">
    <location>
        <begin position="226"/>
        <end position="255"/>
    </location>
</feature>
<name>A0A5K1K658_9APHY</name>
<feature type="transmembrane region" description="Helical" evidence="1">
    <location>
        <begin position="95"/>
        <end position="116"/>
    </location>
</feature>
<feature type="transmembrane region" description="Helical" evidence="1">
    <location>
        <begin position="53"/>
        <end position="75"/>
    </location>
</feature>